<dbReference type="Proteomes" id="UP000886819">
    <property type="component" value="Unassembled WGS sequence"/>
</dbReference>
<dbReference type="EMBL" id="DVFI01000014">
    <property type="protein sequence ID" value="HIQ62183.1"/>
    <property type="molecule type" value="Genomic_DNA"/>
</dbReference>
<feature type="region of interest" description="Disordered" evidence="1">
    <location>
        <begin position="133"/>
        <end position="153"/>
    </location>
</feature>
<sequence>MPRVIASAREQQRCLPACLTVSGLPCGLCEPVYVTAVEACGEIAVRMLDACLAEAEIPLTVWVCDAAGRNACGAASVRLRCRIAAAGGRGGSLVAQAAVRLVDSGCGCGQRFEVRLAVWLEVYLVRLEPCGARPHDGPPPPPPPKPLYPQPWY</sequence>
<gene>
    <name evidence="2" type="ORF">IAA66_01180</name>
</gene>
<accession>A0A9D0YUF2</accession>
<feature type="compositionally biased region" description="Pro residues" evidence="1">
    <location>
        <begin position="137"/>
        <end position="153"/>
    </location>
</feature>
<dbReference type="AlphaFoldDB" id="A0A9D0YUF2"/>
<evidence type="ECO:0000313" key="2">
    <source>
        <dbReference type="EMBL" id="HIQ62183.1"/>
    </source>
</evidence>
<evidence type="ECO:0000256" key="1">
    <source>
        <dbReference type="SAM" id="MobiDB-lite"/>
    </source>
</evidence>
<reference evidence="2" key="2">
    <citation type="journal article" date="2021" name="PeerJ">
        <title>Extensive microbial diversity within the chicken gut microbiome revealed by metagenomics and culture.</title>
        <authorList>
            <person name="Gilroy R."/>
            <person name="Ravi A."/>
            <person name="Getino M."/>
            <person name="Pursley I."/>
            <person name="Horton D.L."/>
            <person name="Alikhan N.F."/>
            <person name="Baker D."/>
            <person name="Gharbi K."/>
            <person name="Hall N."/>
            <person name="Watson M."/>
            <person name="Adriaenssens E.M."/>
            <person name="Foster-Nyarko E."/>
            <person name="Jarju S."/>
            <person name="Secka A."/>
            <person name="Antonio M."/>
            <person name="Oren A."/>
            <person name="Chaudhuri R.R."/>
            <person name="La Ragione R."/>
            <person name="Hildebrand F."/>
            <person name="Pallen M.J."/>
        </authorList>
    </citation>
    <scope>NUCLEOTIDE SEQUENCE</scope>
    <source>
        <strain evidence="2">ChiHile30-977</strain>
    </source>
</reference>
<organism evidence="2 3">
    <name type="scientific">Candidatus Avichristensenella intestinipullorum</name>
    <dbReference type="NCBI Taxonomy" id="2840693"/>
    <lineage>
        <taxon>Bacteria</taxon>
        <taxon>Bacillati</taxon>
        <taxon>Bacillota</taxon>
        <taxon>Clostridia</taxon>
        <taxon>Candidatus Avichristensenella</taxon>
    </lineage>
</organism>
<proteinExistence type="predicted"/>
<reference evidence="2" key="1">
    <citation type="submission" date="2020-10" db="EMBL/GenBank/DDBJ databases">
        <authorList>
            <person name="Gilroy R."/>
        </authorList>
    </citation>
    <scope>NUCLEOTIDE SEQUENCE</scope>
    <source>
        <strain evidence="2">ChiHile30-977</strain>
    </source>
</reference>
<protein>
    <submittedName>
        <fullName evidence="2">Uncharacterized protein</fullName>
    </submittedName>
</protein>
<evidence type="ECO:0000313" key="3">
    <source>
        <dbReference type="Proteomes" id="UP000886819"/>
    </source>
</evidence>
<comment type="caution">
    <text evidence="2">The sequence shown here is derived from an EMBL/GenBank/DDBJ whole genome shotgun (WGS) entry which is preliminary data.</text>
</comment>
<name>A0A9D0YUF2_9FIRM</name>